<organism evidence="3 4">
    <name type="scientific">Nocardiopsis alba</name>
    <dbReference type="NCBI Taxonomy" id="53437"/>
    <lineage>
        <taxon>Bacteria</taxon>
        <taxon>Bacillati</taxon>
        <taxon>Actinomycetota</taxon>
        <taxon>Actinomycetes</taxon>
        <taxon>Streptosporangiales</taxon>
        <taxon>Nocardiopsidaceae</taxon>
        <taxon>Nocardiopsis</taxon>
    </lineage>
</organism>
<proteinExistence type="inferred from homology"/>
<evidence type="ECO:0000313" key="3">
    <source>
        <dbReference type="EMBL" id="MYR31652.1"/>
    </source>
</evidence>
<reference evidence="3 4" key="1">
    <citation type="journal article" date="2019" name="Nat. Commun.">
        <title>The antimicrobial potential of Streptomyces from insect microbiomes.</title>
        <authorList>
            <person name="Chevrette M.G."/>
            <person name="Carlson C.M."/>
            <person name="Ortega H.E."/>
            <person name="Thomas C."/>
            <person name="Ananiev G.E."/>
            <person name="Barns K.J."/>
            <person name="Book A.J."/>
            <person name="Cagnazzo J."/>
            <person name="Carlos C."/>
            <person name="Flanigan W."/>
            <person name="Grubbs K.J."/>
            <person name="Horn H.A."/>
            <person name="Hoffmann F.M."/>
            <person name="Klassen J.L."/>
            <person name="Knack J.J."/>
            <person name="Lewin G.R."/>
            <person name="McDonald B.R."/>
            <person name="Muller L."/>
            <person name="Melo W.G.P."/>
            <person name="Pinto-Tomas A.A."/>
            <person name="Schmitz A."/>
            <person name="Wendt-Pienkowski E."/>
            <person name="Wildman S."/>
            <person name="Zhao M."/>
            <person name="Zhang F."/>
            <person name="Bugni T.S."/>
            <person name="Andes D.R."/>
            <person name="Pupo M.T."/>
            <person name="Currie C.R."/>
        </authorList>
    </citation>
    <scope>NUCLEOTIDE SEQUENCE [LARGE SCALE GENOMIC DNA]</scope>
    <source>
        <strain evidence="3 4">SID5840</strain>
    </source>
</reference>
<protein>
    <recommendedName>
        <fullName evidence="2">YCII-related domain-containing protein</fullName>
    </recommendedName>
</protein>
<sequence>MTPNRFIVHYSPGPSWVEGVPLFEQPLQGHAEYQRELLGKGLLEFSGPFLDRDGGMAVLVTGDETEARRVTDNDPAVLSGVFAVDVAPLLIAVQAGRAE</sequence>
<name>A0A7K2INU0_9ACTN</name>
<comment type="similarity">
    <text evidence="1">Belongs to the YciI family.</text>
</comment>
<dbReference type="EMBL" id="WWHY01000001">
    <property type="protein sequence ID" value="MYR31652.1"/>
    <property type="molecule type" value="Genomic_DNA"/>
</dbReference>
<dbReference type="RefSeq" id="WP_161110375.1">
    <property type="nucleotide sequence ID" value="NZ_JBHYKC010000005.1"/>
</dbReference>
<dbReference type="Gene3D" id="3.30.70.1060">
    <property type="entry name" value="Dimeric alpha+beta barrel"/>
    <property type="match status" value="1"/>
</dbReference>
<evidence type="ECO:0000313" key="4">
    <source>
        <dbReference type="Proteomes" id="UP000467124"/>
    </source>
</evidence>
<dbReference type="InterPro" id="IPR011008">
    <property type="entry name" value="Dimeric_a/b-barrel"/>
</dbReference>
<evidence type="ECO:0000259" key="2">
    <source>
        <dbReference type="Pfam" id="PF03795"/>
    </source>
</evidence>
<dbReference type="InterPro" id="IPR005545">
    <property type="entry name" value="YCII"/>
</dbReference>
<gene>
    <name evidence="3" type="ORF">GTW20_05055</name>
</gene>
<dbReference type="Pfam" id="PF03795">
    <property type="entry name" value="YCII"/>
    <property type="match status" value="1"/>
</dbReference>
<comment type="caution">
    <text evidence="3">The sequence shown here is derived from an EMBL/GenBank/DDBJ whole genome shotgun (WGS) entry which is preliminary data.</text>
</comment>
<dbReference type="Proteomes" id="UP000467124">
    <property type="component" value="Unassembled WGS sequence"/>
</dbReference>
<accession>A0A7K2INU0</accession>
<feature type="domain" description="YCII-related" evidence="2">
    <location>
        <begin position="27"/>
        <end position="84"/>
    </location>
</feature>
<evidence type="ECO:0000256" key="1">
    <source>
        <dbReference type="ARBA" id="ARBA00007689"/>
    </source>
</evidence>
<dbReference type="AlphaFoldDB" id="A0A7K2INU0"/>
<dbReference type="SUPFAM" id="SSF54909">
    <property type="entry name" value="Dimeric alpha+beta barrel"/>
    <property type="match status" value="1"/>
</dbReference>